<evidence type="ECO:0000313" key="2">
    <source>
        <dbReference type="Proteomes" id="UP001432222"/>
    </source>
</evidence>
<proteinExistence type="predicted"/>
<dbReference type="Proteomes" id="UP001432222">
    <property type="component" value="Chromosome"/>
</dbReference>
<dbReference type="Gene3D" id="1.10.287.1060">
    <property type="entry name" value="ESAT-6-like"/>
    <property type="match status" value="1"/>
</dbReference>
<organism evidence="1 2">
    <name type="scientific">Kitasatospora purpeofusca</name>
    <dbReference type="NCBI Taxonomy" id="67352"/>
    <lineage>
        <taxon>Bacteria</taxon>
        <taxon>Bacillati</taxon>
        <taxon>Actinomycetota</taxon>
        <taxon>Actinomycetes</taxon>
        <taxon>Kitasatosporales</taxon>
        <taxon>Streptomycetaceae</taxon>
        <taxon>Kitasatospora</taxon>
    </lineage>
</organism>
<keyword evidence="2" id="KW-1185">Reference proteome</keyword>
<dbReference type="EMBL" id="CP108110">
    <property type="protein sequence ID" value="WUQ87505.1"/>
    <property type="molecule type" value="Genomic_DNA"/>
</dbReference>
<accession>A0ABZ1U8K0</accession>
<reference evidence="1" key="1">
    <citation type="submission" date="2022-10" db="EMBL/GenBank/DDBJ databases">
        <title>The complete genomes of actinobacterial strains from the NBC collection.</title>
        <authorList>
            <person name="Joergensen T.S."/>
            <person name="Alvarez Arevalo M."/>
            <person name="Sterndorff E.B."/>
            <person name="Faurdal D."/>
            <person name="Vuksanovic O."/>
            <person name="Mourched A.-S."/>
            <person name="Charusanti P."/>
            <person name="Shaw S."/>
            <person name="Blin K."/>
            <person name="Weber T."/>
        </authorList>
    </citation>
    <scope>NUCLEOTIDE SEQUENCE</scope>
    <source>
        <strain evidence="1">NBC_00222</strain>
    </source>
</reference>
<dbReference type="RefSeq" id="WP_328958064.1">
    <property type="nucleotide sequence ID" value="NZ_CP108110.1"/>
</dbReference>
<name>A0ABZ1U8K0_9ACTN</name>
<gene>
    <name evidence="1" type="ORF">OHA16_33785</name>
</gene>
<sequence>MTDGHMSLHYAGVDTAINDLEAHAKTMHDQMEDLRNYLNSKINVELVGDFSVAAGTLATTLHSADTAMGGKIVNAHNALTEIRTAIRDADMRASTHFDHVQG</sequence>
<protein>
    <recommendedName>
        <fullName evidence="3">WXG100 family type VII secretion target</fullName>
    </recommendedName>
</protein>
<evidence type="ECO:0000313" key="1">
    <source>
        <dbReference type="EMBL" id="WUQ87505.1"/>
    </source>
</evidence>
<evidence type="ECO:0008006" key="3">
    <source>
        <dbReference type="Google" id="ProtNLM"/>
    </source>
</evidence>